<proteinExistence type="predicted"/>
<comment type="caution">
    <text evidence="1">The sequence shown here is derived from an EMBL/GenBank/DDBJ whole genome shotgun (WGS) entry which is preliminary data.</text>
</comment>
<dbReference type="RefSeq" id="WP_138256404.1">
    <property type="nucleotide sequence ID" value="NZ_VUOE01000001.1"/>
</dbReference>
<dbReference type="Proteomes" id="UP000323188">
    <property type="component" value="Unassembled WGS sequence"/>
</dbReference>
<evidence type="ECO:0000313" key="2">
    <source>
        <dbReference type="Proteomes" id="UP000323188"/>
    </source>
</evidence>
<dbReference type="EMBL" id="VUOE01000001">
    <property type="protein sequence ID" value="KAA2219022.1"/>
    <property type="molecule type" value="Genomic_DNA"/>
</dbReference>
<protein>
    <submittedName>
        <fullName evidence="1">Flavin mononucleotide-binding protein</fullName>
    </submittedName>
</protein>
<dbReference type="InterPro" id="IPR024747">
    <property type="entry name" value="Pyridox_Oxase-rel"/>
</dbReference>
<sequence>MGSLVNLKVIDCKGVLEDNYIGRIAYIADNVPHVVPSTYYFDRYKERILCFATNGHRINALRMYNKVSFQVDHIESFKNWKSVQVHGIFEELTGNEAKDSLKRFVDGVQGTIEKKNAERPSFLSHFSTKLQEAEMPVVYSIVLNEITGKSITDNS</sequence>
<gene>
    <name evidence="1" type="ORF">F0361_05260</name>
</gene>
<dbReference type="AlphaFoldDB" id="A0A5B2TXE9"/>
<dbReference type="InterPro" id="IPR012349">
    <property type="entry name" value="Split_barrel_FMN-bd"/>
</dbReference>
<dbReference type="Gene3D" id="2.30.110.10">
    <property type="entry name" value="Electron Transport, Fmn-binding Protein, Chain A"/>
    <property type="match status" value="1"/>
</dbReference>
<name>A0A5B2TXE9_9FLAO</name>
<organism evidence="1 2">
    <name type="scientific">Maribacter flavus</name>
    <dbReference type="NCBI Taxonomy" id="1658664"/>
    <lineage>
        <taxon>Bacteria</taxon>
        <taxon>Pseudomonadati</taxon>
        <taxon>Bacteroidota</taxon>
        <taxon>Flavobacteriia</taxon>
        <taxon>Flavobacteriales</taxon>
        <taxon>Flavobacteriaceae</taxon>
        <taxon>Maribacter</taxon>
    </lineage>
</organism>
<evidence type="ECO:0000313" key="1">
    <source>
        <dbReference type="EMBL" id="KAA2219022.1"/>
    </source>
</evidence>
<dbReference type="SUPFAM" id="SSF50475">
    <property type="entry name" value="FMN-binding split barrel"/>
    <property type="match status" value="1"/>
</dbReference>
<dbReference type="Pfam" id="PF12900">
    <property type="entry name" value="Pyridox_ox_2"/>
    <property type="match status" value="1"/>
</dbReference>
<accession>A0A5B2TXE9</accession>
<reference evidence="1 2" key="1">
    <citation type="submission" date="2019-09" db="EMBL/GenBank/DDBJ databases">
        <authorList>
            <person name="Khan S.A."/>
            <person name="Jeon C.O."/>
            <person name="Chun B.H."/>
            <person name="Jeong S.E."/>
        </authorList>
    </citation>
    <scope>NUCLEOTIDE SEQUENCE [LARGE SCALE GENOMIC DNA]</scope>
    <source>
        <strain evidence="1 2">KCTC 42508</strain>
    </source>
</reference>